<reference evidence="11" key="1">
    <citation type="submission" date="2016-04" db="EMBL/GenBank/DDBJ databases">
        <title>Cephalotus genome sequencing.</title>
        <authorList>
            <person name="Fukushima K."/>
            <person name="Hasebe M."/>
            <person name="Fang X."/>
        </authorList>
    </citation>
    <scope>NUCLEOTIDE SEQUENCE [LARGE SCALE GENOMIC DNA]</scope>
    <source>
        <strain evidence="11">cv. St1</strain>
    </source>
</reference>
<sequence>MRNQSLSIIDERNAELISLNSVDSIISYSPLESLSPTPIQTACKCHHITVHCVKSSPSLAISCTENAPRHAHVSRVLGSDSDAKLHNEPAASQVLQDVHISAQLVEDFLELARDNTEKDLETCGVLGAFLESGTFFVTTLIIPKQESTSSSCQATNEEELFAIQNEHSLLPMGWIHTHPSQACFMSSIDLHTHYSYQVMVPEAFAIVVAPTDTSRSSGLFRLTDPGGMNVVKECKETGFHPHKETADGSPLYEHCSNVYRNSNLSYSSREIYKAINITVPSGDKPADINQIIGGSWSRKEGTPPYSLLQVSLLHNIEVFHVNTVLILLNIQRCRLGLRIAHFRM</sequence>
<evidence type="ECO:0000256" key="3">
    <source>
        <dbReference type="ARBA" id="ARBA00022670"/>
    </source>
</evidence>
<dbReference type="InterPro" id="IPR044098">
    <property type="entry name" value="STAMBP/STALP-like_MPN"/>
</dbReference>
<dbReference type="OrthoDB" id="3640at2759"/>
<keyword evidence="6" id="KW-0378">Hydrolase</keyword>
<keyword evidence="4" id="KW-0479">Metal-binding</keyword>
<dbReference type="GO" id="GO:0140492">
    <property type="term" value="F:metal-dependent deubiquitinase activity"/>
    <property type="evidence" value="ECO:0007669"/>
    <property type="project" value="InterPro"/>
</dbReference>
<dbReference type="SUPFAM" id="SSF102712">
    <property type="entry name" value="JAB1/MPN domain"/>
    <property type="match status" value="1"/>
</dbReference>
<keyword evidence="8" id="KW-0482">Metalloprotease</keyword>
<gene>
    <name evidence="10" type="ORF">CFOL_v3_24742</name>
</gene>
<dbReference type="Pfam" id="PF01398">
    <property type="entry name" value="JAB"/>
    <property type="match status" value="1"/>
</dbReference>
<dbReference type="GO" id="GO:0046872">
    <property type="term" value="F:metal ion binding"/>
    <property type="evidence" value="ECO:0007669"/>
    <property type="project" value="UniProtKB-KW"/>
</dbReference>
<protein>
    <submittedName>
        <fullName evidence="10">JAB domain-containing protein</fullName>
    </submittedName>
</protein>
<keyword evidence="11" id="KW-1185">Reference proteome</keyword>
<dbReference type="AlphaFoldDB" id="A0A1Q3CM07"/>
<dbReference type="PROSITE" id="PS50249">
    <property type="entry name" value="MPN"/>
    <property type="match status" value="1"/>
</dbReference>
<proteinExistence type="inferred from homology"/>
<accession>A0A1Q3CM07</accession>
<dbReference type="SMART" id="SM00232">
    <property type="entry name" value="JAB_MPN"/>
    <property type="match status" value="1"/>
</dbReference>
<dbReference type="FunCoup" id="A0A1Q3CM07">
    <property type="interactions" value="171"/>
</dbReference>
<keyword evidence="5" id="KW-0833">Ubl conjugation pathway</keyword>
<keyword evidence="3" id="KW-0645">Protease</keyword>
<feature type="domain" description="MPN" evidence="9">
    <location>
        <begin position="98"/>
        <end position="228"/>
    </location>
</feature>
<comment type="similarity">
    <text evidence="2">Belongs to the peptidase M67C family.</text>
</comment>
<evidence type="ECO:0000256" key="6">
    <source>
        <dbReference type="ARBA" id="ARBA00022801"/>
    </source>
</evidence>
<dbReference type="PANTHER" id="PTHR12947">
    <property type="entry name" value="AMSH-LIKE PROTEASE"/>
    <property type="match status" value="1"/>
</dbReference>
<evidence type="ECO:0000313" key="11">
    <source>
        <dbReference type="Proteomes" id="UP000187406"/>
    </source>
</evidence>
<dbReference type="InterPro" id="IPR037518">
    <property type="entry name" value="MPN"/>
</dbReference>
<evidence type="ECO:0000256" key="7">
    <source>
        <dbReference type="ARBA" id="ARBA00022833"/>
    </source>
</evidence>
<dbReference type="GO" id="GO:0006508">
    <property type="term" value="P:proteolysis"/>
    <property type="evidence" value="ECO:0007669"/>
    <property type="project" value="UniProtKB-KW"/>
</dbReference>
<dbReference type="CDD" id="cd08066">
    <property type="entry name" value="MPN_AMSH_like"/>
    <property type="match status" value="1"/>
</dbReference>
<evidence type="ECO:0000256" key="4">
    <source>
        <dbReference type="ARBA" id="ARBA00022723"/>
    </source>
</evidence>
<comment type="cofactor">
    <cofactor evidence="1">
        <name>Zn(2+)</name>
        <dbReference type="ChEBI" id="CHEBI:29105"/>
    </cofactor>
</comment>
<evidence type="ECO:0000313" key="10">
    <source>
        <dbReference type="EMBL" id="GAV81284.1"/>
    </source>
</evidence>
<dbReference type="EMBL" id="BDDD01002368">
    <property type="protein sequence ID" value="GAV81284.1"/>
    <property type="molecule type" value="Genomic_DNA"/>
</dbReference>
<dbReference type="InterPro" id="IPR000555">
    <property type="entry name" value="JAMM/MPN+_dom"/>
</dbReference>
<dbReference type="GO" id="GO:0016020">
    <property type="term" value="C:membrane"/>
    <property type="evidence" value="ECO:0007669"/>
    <property type="project" value="TreeGrafter"/>
</dbReference>
<name>A0A1Q3CM07_CEPFO</name>
<dbReference type="GO" id="GO:0061578">
    <property type="term" value="F:K63-linked deubiquitinase activity"/>
    <property type="evidence" value="ECO:0007669"/>
    <property type="project" value="InterPro"/>
</dbReference>
<evidence type="ECO:0000256" key="8">
    <source>
        <dbReference type="ARBA" id="ARBA00023049"/>
    </source>
</evidence>
<dbReference type="GO" id="GO:0005768">
    <property type="term" value="C:endosome"/>
    <property type="evidence" value="ECO:0007669"/>
    <property type="project" value="TreeGrafter"/>
</dbReference>
<dbReference type="Proteomes" id="UP000187406">
    <property type="component" value="Unassembled WGS sequence"/>
</dbReference>
<dbReference type="PANTHER" id="PTHR12947:SF13">
    <property type="entry name" value="FI19924P1"/>
    <property type="match status" value="1"/>
</dbReference>
<comment type="caution">
    <text evidence="10">The sequence shown here is derived from an EMBL/GenBank/DDBJ whole genome shotgun (WGS) entry which is preliminary data.</text>
</comment>
<dbReference type="InParanoid" id="A0A1Q3CM07"/>
<evidence type="ECO:0000259" key="9">
    <source>
        <dbReference type="PROSITE" id="PS50249"/>
    </source>
</evidence>
<dbReference type="STRING" id="3775.A0A1Q3CM07"/>
<dbReference type="GO" id="GO:0070536">
    <property type="term" value="P:protein K63-linked deubiquitination"/>
    <property type="evidence" value="ECO:0007669"/>
    <property type="project" value="InterPro"/>
</dbReference>
<organism evidence="10 11">
    <name type="scientific">Cephalotus follicularis</name>
    <name type="common">Albany pitcher plant</name>
    <dbReference type="NCBI Taxonomy" id="3775"/>
    <lineage>
        <taxon>Eukaryota</taxon>
        <taxon>Viridiplantae</taxon>
        <taxon>Streptophyta</taxon>
        <taxon>Embryophyta</taxon>
        <taxon>Tracheophyta</taxon>
        <taxon>Spermatophyta</taxon>
        <taxon>Magnoliopsida</taxon>
        <taxon>eudicotyledons</taxon>
        <taxon>Gunneridae</taxon>
        <taxon>Pentapetalae</taxon>
        <taxon>rosids</taxon>
        <taxon>fabids</taxon>
        <taxon>Oxalidales</taxon>
        <taxon>Cephalotaceae</taxon>
        <taxon>Cephalotus</taxon>
    </lineage>
</organism>
<evidence type="ECO:0000256" key="2">
    <source>
        <dbReference type="ARBA" id="ARBA00010981"/>
    </source>
</evidence>
<evidence type="ECO:0000256" key="5">
    <source>
        <dbReference type="ARBA" id="ARBA00022786"/>
    </source>
</evidence>
<dbReference type="FunFam" id="3.40.140.10:FF:000046">
    <property type="entry name" value="AMSH-like ubiquitin thioesterase 2"/>
    <property type="match status" value="1"/>
</dbReference>
<evidence type="ECO:0000256" key="1">
    <source>
        <dbReference type="ARBA" id="ARBA00001947"/>
    </source>
</evidence>
<dbReference type="Gene3D" id="3.40.140.10">
    <property type="entry name" value="Cytidine Deaminase, domain 2"/>
    <property type="match status" value="1"/>
</dbReference>
<keyword evidence="7" id="KW-0862">Zinc</keyword>